<feature type="transmembrane region" description="Helical" evidence="7">
    <location>
        <begin position="200"/>
        <end position="220"/>
    </location>
</feature>
<evidence type="ECO:0000259" key="8">
    <source>
        <dbReference type="Pfam" id="PF20684"/>
    </source>
</evidence>
<evidence type="ECO:0000256" key="1">
    <source>
        <dbReference type="ARBA" id="ARBA00004141"/>
    </source>
</evidence>
<proteinExistence type="inferred from homology"/>
<feature type="transmembrane region" description="Helical" evidence="7">
    <location>
        <begin position="6"/>
        <end position="28"/>
    </location>
</feature>
<sequence>MWARDSLPPVMITFLVLNTIAVGLRVYVRTLMSNAFSYDDWAMLVAFSGFVILCVTTFISITNGYGADDFGLNPRYDAITAVKYFVISTLEYVVIVFVAKVSVALVLYRIASTNKPIRRLLEVSLGCMALWTLATSTIVGLQCRPLPFAWGEGTGTCMDPKILGNTGFSISAMDIISSFIYASLPIFLLKGVQLSLRMKISVIVLLGLGVVSSIATVIRLKYLVDVANLKSAVGPEAMNAYLTTFVYSIAELGLTIFTASLAALRPLLKMVKWGRTEASAYGTGYGNSSALGKKPKGSRPDMGPNIKLDDVNSKASTSQEHIVPKDDEDAKHPYTASFTAV</sequence>
<keyword evidence="4 7" id="KW-0472">Membrane</keyword>
<evidence type="ECO:0000256" key="2">
    <source>
        <dbReference type="ARBA" id="ARBA00022692"/>
    </source>
</evidence>
<dbReference type="AlphaFoldDB" id="A0A6A6RLZ5"/>
<dbReference type="Pfam" id="PF20684">
    <property type="entry name" value="Fung_rhodopsin"/>
    <property type="match status" value="1"/>
</dbReference>
<evidence type="ECO:0000256" key="7">
    <source>
        <dbReference type="SAM" id="Phobius"/>
    </source>
</evidence>
<dbReference type="OrthoDB" id="3897607at2759"/>
<dbReference type="EMBL" id="MU006800">
    <property type="protein sequence ID" value="KAF2636155.1"/>
    <property type="molecule type" value="Genomic_DNA"/>
</dbReference>
<evidence type="ECO:0000256" key="3">
    <source>
        <dbReference type="ARBA" id="ARBA00022989"/>
    </source>
</evidence>
<evidence type="ECO:0000256" key="5">
    <source>
        <dbReference type="ARBA" id="ARBA00038359"/>
    </source>
</evidence>
<dbReference type="InterPro" id="IPR052337">
    <property type="entry name" value="SAT4-like"/>
</dbReference>
<evidence type="ECO:0000313" key="9">
    <source>
        <dbReference type="EMBL" id="KAF2636155.1"/>
    </source>
</evidence>
<name>A0A6A6RLZ5_9PLEO</name>
<gene>
    <name evidence="9" type="ORF">P280DRAFT_473295</name>
</gene>
<organism evidence="9 10">
    <name type="scientific">Massarina eburnea CBS 473.64</name>
    <dbReference type="NCBI Taxonomy" id="1395130"/>
    <lineage>
        <taxon>Eukaryota</taxon>
        <taxon>Fungi</taxon>
        <taxon>Dikarya</taxon>
        <taxon>Ascomycota</taxon>
        <taxon>Pezizomycotina</taxon>
        <taxon>Dothideomycetes</taxon>
        <taxon>Pleosporomycetidae</taxon>
        <taxon>Pleosporales</taxon>
        <taxon>Massarineae</taxon>
        <taxon>Massarinaceae</taxon>
        <taxon>Massarina</taxon>
    </lineage>
</organism>
<keyword evidence="10" id="KW-1185">Reference proteome</keyword>
<keyword evidence="3 7" id="KW-1133">Transmembrane helix</keyword>
<evidence type="ECO:0000256" key="4">
    <source>
        <dbReference type="ARBA" id="ARBA00023136"/>
    </source>
</evidence>
<feature type="transmembrane region" description="Helical" evidence="7">
    <location>
        <begin position="168"/>
        <end position="188"/>
    </location>
</feature>
<comment type="similarity">
    <text evidence="5">Belongs to the SAT4 family.</text>
</comment>
<feature type="transmembrane region" description="Helical" evidence="7">
    <location>
        <begin position="240"/>
        <end position="264"/>
    </location>
</feature>
<dbReference type="Proteomes" id="UP000799753">
    <property type="component" value="Unassembled WGS sequence"/>
</dbReference>
<feature type="compositionally biased region" description="Basic and acidic residues" evidence="6">
    <location>
        <begin position="322"/>
        <end position="332"/>
    </location>
</feature>
<reference evidence="9" key="1">
    <citation type="journal article" date="2020" name="Stud. Mycol.">
        <title>101 Dothideomycetes genomes: a test case for predicting lifestyles and emergence of pathogens.</title>
        <authorList>
            <person name="Haridas S."/>
            <person name="Albert R."/>
            <person name="Binder M."/>
            <person name="Bloem J."/>
            <person name="Labutti K."/>
            <person name="Salamov A."/>
            <person name="Andreopoulos B."/>
            <person name="Baker S."/>
            <person name="Barry K."/>
            <person name="Bills G."/>
            <person name="Bluhm B."/>
            <person name="Cannon C."/>
            <person name="Castanera R."/>
            <person name="Culley D."/>
            <person name="Daum C."/>
            <person name="Ezra D."/>
            <person name="Gonzalez J."/>
            <person name="Henrissat B."/>
            <person name="Kuo A."/>
            <person name="Liang C."/>
            <person name="Lipzen A."/>
            <person name="Lutzoni F."/>
            <person name="Magnuson J."/>
            <person name="Mondo S."/>
            <person name="Nolan M."/>
            <person name="Ohm R."/>
            <person name="Pangilinan J."/>
            <person name="Park H.-J."/>
            <person name="Ramirez L."/>
            <person name="Alfaro M."/>
            <person name="Sun H."/>
            <person name="Tritt A."/>
            <person name="Yoshinaga Y."/>
            <person name="Zwiers L.-H."/>
            <person name="Turgeon B."/>
            <person name="Goodwin S."/>
            <person name="Spatafora J."/>
            <person name="Crous P."/>
            <person name="Grigoriev I."/>
        </authorList>
    </citation>
    <scope>NUCLEOTIDE SEQUENCE</scope>
    <source>
        <strain evidence="9">CBS 473.64</strain>
    </source>
</reference>
<protein>
    <recommendedName>
        <fullName evidence="8">Rhodopsin domain-containing protein</fullName>
    </recommendedName>
</protein>
<dbReference type="PANTHER" id="PTHR33048:SF96">
    <property type="entry name" value="INTEGRAL MEMBRANE PROTEIN"/>
    <property type="match status" value="1"/>
</dbReference>
<feature type="transmembrane region" description="Helical" evidence="7">
    <location>
        <begin position="120"/>
        <end position="141"/>
    </location>
</feature>
<evidence type="ECO:0000313" key="10">
    <source>
        <dbReference type="Proteomes" id="UP000799753"/>
    </source>
</evidence>
<accession>A0A6A6RLZ5</accession>
<comment type="subcellular location">
    <subcellularLocation>
        <location evidence="1">Membrane</location>
        <topology evidence="1">Multi-pass membrane protein</topology>
    </subcellularLocation>
</comment>
<dbReference type="InterPro" id="IPR049326">
    <property type="entry name" value="Rhodopsin_dom_fungi"/>
</dbReference>
<evidence type="ECO:0000256" key="6">
    <source>
        <dbReference type="SAM" id="MobiDB-lite"/>
    </source>
</evidence>
<dbReference type="PANTHER" id="PTHR33048">
    <property type="entry name" value="PTH11-LIKE INTEGRAL MEMBRANE PROTEIN (AFU_ORTHOLOGUE AFUA_5G11245)"/>
    <property type="match status" value="1"/>
</dbReference>
<feature type="transmembrane region" description="Helical" evidence="7">
    <location>
        <begin position="81"/>
        <end position="108"/>
    </location>
</feature>
<feature type="transmembrane region" description="Helical" evidence="7">
    <location>
        <begin position="40"/>
        <end position="61"/>
    </location>
</feature>
<feature type="domain" description="Rhodopsin" evidence="8">
    <location>
        <begin position="24"/>
        <end position="269"/>
    </location>
</feature>
<dbReference type="GO" id="GO:0016020">
    <property type="term" value="C:membrane"/>
    <property type="evidence" value="ECO:0007669"/>
    <property type="project" value="UniProtKB-SubCell"/>
</dbReference>
<keyword evidence="2 7" id="KW-0812">Transmembrane</keyword>
<feature type="region of interest" description="Disordered" evidence="6">
    <location>
        <begin position="286"/>
        <end position="341"/>
    </location>
</feature>